<dbReference type="OrthoDB" id="9774900at2"/>
<gene>
    <name evidence="7" type="ORF">SAMN04488121_108261</name>
</gene>
<evidence type="ECO:0000256" key="6">
    <source>
        <dbReference type="SAM" id="Phobius"/>
    </source>
</evidence>
<evidence type="ECO:0000256" key="1">
    <source>
        <dbReference type="ARBA" id="ARBA00004167"/>
    </source>
</evidence>
<evidence type="ECO:0000256" key="2">
    <source>
        <dbReference type="ARBA" id="ARBA00022692"/>
    </source>
</evidence>
<feature type="region of interest" description="Disordered" evidence="5">
    <location>
        <begin position="1"/>
        <end position="23"/>
    </location>
</feature>
<dbReference type="STRING" id="104663.SAMN04488121_108261"/>
<dbReference type="PANTHER" id="PTHR30168">
    <property type="entry name" value="PUTATIVE MEMBRANE PROTEIN YPFJ"/>
    <property type="match status" value="1"/>
</dbReference>
<feature type="compositionally biased region" description="Basic and acidic residues" evidence="5">
    <location>
        <begin position="7"/>
        <end position="17"/>
    </location>
</feature>
<dbReference type="Pfam" id="PF04228">
    <property type="entry name" value="Zn_peptidase"/>
    <property type="match status" value="1"/>
</dbReference>
<dbReference type="RefSeq" id="WP_089836570.1">
    <property type="nucleotide sequence ID" value="NZ_FNBN01000008.1"/>
</dbReference>
<dbReference type="GO" id="GO:0016020">
    <property type="term" value="C:membrane"/>
    <property type="evidence" value="ECO:0007669"/>
    <property type="project" value="UniProtKB-SubCell"/>
</dbReference>
<dbReference type="Proteomes" id="UP000199045">
    <property type="component" value="Unassembled WGS sequence"/>
</dbReference>
<sequence length="286" mass="31423">MRWQNRRLSDNVEDRRGGGGGMRTIGIGGGIGGIIIVVLALLFNQDPQQALQSVQQGNGGAQQSESRTVTSSSDEISRFASTVLADTEDVWSELFSQMNKNYKDPGMVLYTDYDQSGCGAAQSAMGPFYCPADEKVYLDLNFFNEMEQRFKVAGDFAMAYVIAHEVGHHVQNLLGTSRKVQAMRSQLSEREYNKLSVMLELQADFLAGVWAHHAQKKHNILEPGDIEEALNAASAVGDDALQKAAQGHVVPDAFTHGTSEQRVRWFKKGFETGDIKQGDTFNAANL</sequence>
<keyword evidence="2 6" id="KW-0812">Transmembrane</keyword>
<feature type="transmembrane region" description="Helical" evidence="6">
    <location>
        <begin position="21"/>
        <end position="43"/>
    </location>
</feature>
<name>A0A1G7ZGT0_CHIFI</name>
<reference evidence="7 8" key="1">
    <citation type="submission" date="2016-10" db="EMBL/GenBank/DDBJ databases">
        <authorList>
            <person name="de Groot N.N."/>
        </authorList>
    </citation>
    <scope>NUCLEOTIDE SEQUENCE [LARGE SCALE GENOMIC DNA]</scope>
    <source>
        <strain evidence="7 8">DSM 527</strain>
    </source>
</reference>
<comment type="subcellular location">
    <subcellularLocation>
        <location evidence="1">Membrane</location>
        <topology evidence="1">Single-pass membrane protein</topology>
    </subcellularLocation>
</comment>
<accession>A0A1G7ZGT0</accession>
<feature type="region of interest" description="Disordered" evidence="5">
    <location>
        <begin position="53"/>
        <end position="73"/>
    </location>
</feature>
<evidence type="ECO:0000256" key="5">
    <source>
        <dbReference type="SAM" id="MobiDB-lite"/>
    </source>
</evidence>
<keyword evidence="4 6" id="KW-0472">Membrane</keyword>
<organism evidence="7 8">
    <name type="scientific">Chitinophaga filiformis</name>
    <name type="common">Myxococcus filiformis</name>
    <name type="synonym">Flexibacter filiformis</name>
    <dbReference type="NCBI Taxonomy" id="104663"/>
    <lineage>
        <taxon>Bacteria</taxon>
        <taxon>Pseudomonadati</taxon>
        <taxon>Bacteroidota</taxon>
        <taxon>Chitinophagia</taxon>
        <taxon>Chitinophagales</taxon>
        <taxon>Chitinophagaceae</taxon>
        <taxon>Chitinophaga</taxon>
    </lineage>
</organism>
<dbReference type="PANTHER" id="PTHR30168:SF0">
    <property type="entry name" value="INNER MEMBRANE PROTEIN"/>
    <property type="match status" value="1"/>
</dbReference>
<dbReference type="EMBL" id="FNBN01000008">
    <property type="protein sequence ID" value="SDH07809.1"/>
    <property type="molecule type" value="Genomic_DNA"/>
</dbReference>
<protein>
    <recommendedName>
        <fullName evidence="9">Metalloprotease</fullName>
    </recommendedName>
</protein>
<dbReference type="InterPro" id="IPR007343">
    <property type="entry name" value="Uncharacterised_pept_Zn_put"/>
</dbReference>
<dbReference type="AlphaFoldDB" id="A0A1G7ZGT0"/>
<keyword evidence="3 6" id="KW-1133">Transmembrane helix</keyword>
<evidence type="ECO:0000256" key="3">
    <source>
        <dbReference type="ARBA" id="ARBA00022989"/>
    </source>
</evidence>
<evidence type="ECO:0000256" key="4">
    <source>
        <dbReference type="ARBA" id="ARBA00023136"/>
    </source>
</evidence>
<evidence type="ECO:0000313" key="7">
    <source>
        <dbReference type="EMBL" id="SDH07809.1"/>
    </source>
</evidence>
<proteinExistence type="predicted"/>
<evidence type="ECO:0000313" key="8">
    <source>
        <dbReference type="Proteomes" id="UP000199045"/>
    </source>
</evidence>
<evidence type="ECO:0008006" key="9">
    <source>
        <dbReference type="Google" id="ProtNLM"/>
    </source>
</evidence>